<protein>
    <submittedName>
        <fullName evidence="2">SUMO activating enzyme 1B</fullName>
    </submittedName>
</protein>
<dbReference type="EMBL" id="BKCP01007181">
    <property type="protein sequence ID" value="GER45294.1"/>
    <property type="molecule type" value="Genomic_DNA"/>
</dbReference>
<accession>A0A5A7QJI0</accession>
<evidence type="ECO:0000313" key="3">
    <source>
        <dbReference type="Proteomes" id="UP000325081"/>
    </source>
</evidence>
<organism evidence="2 3">
    <name type="scientific">Striga asiatica</name>
    <name type="common">Asiatic witchweed</name>
    <name type="synonym">Buchnera asiatica</name>
    <dbReference type="NCBI Taxonomy" id="4170"/>
    <lineage>
        <taxon>Eukaryota</taxon>
        <taxon>Viridiplantae</taxon>
        <taxon>Streptophyta</taxon>
        <taxon>Embryophyta</taxon>
        <taxon>Tracheophyta</taxon>
        <taxon>Spermatophyta</taxon>
        <taxon>Magnoliopsida</taxon>
        <taxon>eudicotyledons</taxon>
        <taxon>Gunneridae</taxon>
        <taxon>Pentapetalae</taxon>
        <taxon>asterids</taxon>
        <taxon>lamiids</taxon>
        <taxon>Lamiales</taxon>
        <taxon>Orobanchaceae</taxon>
        <taxon>Buchnereae</taxon>
        <taxon>Striga</taxon>
    </lineage>
</organism>
<dbReference type="Proteomes" id="UP000325081">
    <property type="component" value="Unassembled WGS sequence"/>
</dbReference>
<keyword evidence="3" id="KW-1185">Reference proteome</keyword>
<proteinExistence type="predicted"/>
<name>A0A5A7QJI0_STRAF</name>
<evidence type="ECO:0000313" key="2">
    <source>
        <dbReference type="EMBL" id="GER45294.1"/>
    </source>
</evidence>
<dbReference type="AlphaFoldDB" id="A0A5A7QJI0"/>
<evidence type="ECO:0000256" key="1">
    <source>
        <dbReference type="SAM" id="MobiDB-lite"/>
    </source>
</evidence>
<gene>
    <name evidence="2" type="ORF">STAS_22212</name>
</gene>
<dbReference type="OrthoDB" id="910650at2759"/>
<reference evidence="3" key="1">
    <citation type="journal article" date="2019" name="Curr. Biol.">
        <title>Genome Sequence of Striga asiatica Provides Insight into the Evolution of Plant Parasitism.</title>
        <authorList>
            <person name="Yoshida S."/>
            <person name="Kim S."/>
            <person name="Wafula E.K."/>
            <person name="Tanskanen J."/>
            <person name="Kim Y.M."/>
            <person name="Honaas L."/>
            <person name="Yang Z."/>
            <person name="Spallek T."/>
            <person name="Conn C.E."/>
            <person name="Ichihashi Y."/>
            <person name="Cheong K."/>
            <person name="Cui S."/>
            <person name="Der J.P."/>
            <person name="Gundlach H."/>
            <person name="Jiao Y."/>
            <person name="Hori C."/>
            <person name="Ishida J.K."/>
            <person name="Kasahara H."/>
            <person name="Kiba T."/>
            <person name="Kim M.S."/>
            <person name="Koo N."/>
            <person name="Laohavisit A."/>
            <person name="Lee Y.H."/>
            <person name="Lumba S."/>
            <person name="McCourt P."/>
            <person name="Mortimer J.C."/>
            <person name="Mutuku J.M."/>
            <person name="Nomura T."/>
            <person name="Sasaki-Sekimoto Y."/>
            <person name="Seto Y."/>
            <person name="Wang Y."/>
            <person name="Wakatake T."/>
            <person name="Sakakibara H."/>
            <person name="Demura T."/>
            <person name="Yamaguchi S."/>
            <person name="Yoneyama K."/>
            <person name="Manabe R.I."/>
            <person name="Nelson D.C."/>
            <person name="Schulman A.H."/>
            <person name="Timko M.P."/>
            <person name="dePamphilis C.W."/>
            <person name="Choi D."/>
            <person name="Shirasu K."/>
        </authorList>
    </citation>
    <scope>NUCLEOTIDE SEQUENCE [LARGE SCALE GENOMIC DNA]</scope>
    <source>
        <strain evidence="3">cv. UVA1</strain>
    </source>
</reference>
<sequence length="144" mass="16728">MIQQPTDLPPEVPTQSSYYFNDEFFCLDALQSLIQPEAHINTGNQFSNIDADMRIPQEWNIQPMASQEPSSHGTPRYLESQKNYNQANSVPHSHLYDNSLEQPTWSMNSFRQDISNFGVSTSNPSVWDNNFKETQQTRKWTQLR</sequence>
<comment type="caution">
    <text evidence="2">The sequence shown here is derived from an EMBL/GenBank/DDBJ whole genome shotgun (WGS) entry which is preliminary data.</text>
</comment>
<feature type="region of interest" description="Disordered" evidence="1">
    <location>
        <begin position="125"/>
        <end position="144"/>
    </location>
</feature>